<proteinExistence type="predicted"/>
<dbReference type="KEGG" id="hdn:Hden_0219"/>
<organism evidence="2 3">
    <name type="scientific">Hyphomicrobium denitrificans (strain ATCC 51888 / DSM 1869 / NCIMB 11706 / TK 0415)</name>
    <dbReference type="NCBI Taxonomy" id="582899"/>
    <lineage>
        <taxon>Bacteria</taxon>
        <taxon>Pseudomonadati</taxon>
        <taxon>Pseudomonadota</taxon>
        <taxon>Alphaproteobacteria</taxon>
        <taxon>Hyphomicrobiales</taxon>
        <taxon>Hyphomicrobiaceae</taxon>
        <taxon>Hyphomicrobium</taxon>
    </lineage>
</organism>
<evidence type="ECO:0000313" key="3">
    <source>
        <dbReference type="Proteomes" id="UP000002033"/>
    </source>
</evidence>
<dbReference type="EMBL" id="CP002083">
    <property type="protein sequence ID" value="ADJ22044.1"/>
    <property type="molecule type" value="Genomic_DNA"/>
</dbReference>
<dbReference type="OrthoDB" id="7933247at2"/>
<dbReference type="RefSeq" id="WP_013214263.1">
    <property type="nucleotide sequence ID" value="NC_014313.1"/>
</dbReference>
<protein>
    <submittedName>
        <fullName evidence="2">Uncharacterized protein</fullName>
    </submittedName>
</protein>
<reference evidence="3" key="1">
    <citation type="journal article" date="2011" name="J. Bacteriol.">
        <title>Genome sequences of eight morphologically diverse alphaproteobacteria.</title>
        <authorList>
            <consortium name="US DOE Joint Genome Institute"/>
            <person name="Brown P.J."/>
            <person name="Kysela D.T."/>
            <person name="Buechlein A."/>
            <person name="Hemmerich C."/>
            <person name="Brun Y.V."/>
        </authorList>
    </citation>
    <scope>NUCLEOTIDE SEQUENCE [LARGE SCALE GENOMIC DNA]</scope>
    <source>
        <strain evidence="3">ATCC 51888 / DSM 1869 / NCIB 11706 / TK 0415</strain>
    </source>
</reference>
<keyword evidence="1" id="KW-0812">Transmembrane</keyword>
<sequence>MREDVRRRLDRAIWLDRAKYLGIGLGIVAAIGLAFGYETLDTKVDNKDVHGKVTDIEPLVTKSSVAEAEGENVIVQLDHGPLIRVLAYKSRGIKVGDEIQVVEHHHGTGRVTHTLK</sequence>
<dbReference type="HOGENOM" id="CLU_2093504_0_0_5"/>
<feature type="transmembrane region" description="Helical" evidence="1">
    <location>
        <begin position="20"/>
        <end position="37"/>
    </location>
</feature>
<name>D8JQP2_HYPDA</name>
<accession>D8JQP2</accession>
<dbReference type="Proteomes" id="UP000002033">
    <property type="component" value="Chromosome"/>
</dbReference>
<keyword evidence="1" id="KW-1133">Transmembrane helix</keyword>
<keyword evidence="1" id="KW-0472">Membrane</keyword>
<gene>
    <name evidence="2" type="ordered locus">Hden_0219</name>
</gene>
<keyword evidence="3" id="KW-1185">Reference proteome</keyword>
<evidence type="ECO:0000256" key="1">
    <source>
        <dbReference type="SAM" id="Phobius"/>
    </source>
</evidence>
<evidence type="ECO:0000313" key="2">
    <source>
        <dbReference type="EMBL" id="ADJ22044.1"/>
    </source>
</evidence>
<dbReference type="AlphaFoldDB" id="D8JQP2"/>